<dbReference type="OrthoDB" id="186625at2759"/>
<feature type="domain" description="EF-hand" evidence="7">
    <location>
        <begin position="167"/>
        <end position="202"/>
    </location>
</feature>
<evidence type="ECO:0000256" key="4">
    <source>
        <dbReference type="ARBA" id="ARBA00022737"/>
    </source>
</evidence>
<evidence type="ECO:0000256" key="6">
    <source>
        <dbReference type="SAM" id="MobiDB-lite"/>
    </source>
</evidence>
<keyword evidence="2" id="KW-0963">Cytoplasm</keyword>
<feature type="region of interest" description="Disordered" evidence="6">
    <location>
        <begin position="1"/>
        <end position="99"/>
    </location>
</feature>
<dbReference type="PANTHER" id="PTHR46212">
    <property type="entry name" value="PEFLIN"/>
    <property type="match status" value="1"/>
</dbReference>
<feature type="compositionally biased region" description="Gly residues" evidence="6">
    <location>
        <begin position="40"/>
        <end position="56"/>
    </location>
</feature>
<proteinExistence type="predicted"/>
<evidence type="ECO:0000256" key="1">
    <source>
        <dbReference type="ARBA" id="ARBA00004496"/>
    </source>
</evidence>
<feature type="compositionally biased region" description="Gly residues" evidence="6">
    <location>
        <begin position="20"/>
        <end position="33"/>
    </location>
</feature>
<dbReference type="Pfam" id="PF13499">
    <property type="entry name" value="EF-hand_7"/>
    <property type="match status" value="2"/>
</dbReference>
<dbReference type="PROSITE" id="PS00018">
    <property type="entry name" value="EF_HAND_1"/>
    <property type="match status" value="2"/>
</dbReference>
<dbReference type="InterPro" id="IPR018247">
    <property type="entry name" value="EF_Hand_1_Ca_BS"/>
</dbReference>
<dbReference type="SMART" id="SM00054">
    <property type="entry name" value="EFh"/>
    <property type="match status" value="3"/>
</dbReference>
<keyword evidence="4" id="KW-0677">Repeat</keyword>
<evidence type="ECO:0000256" key="3">
    <source>
        <dbReference type="ARBA" id="ARBA00022723"/>
    </source>
</evidence>
<feature type="domain" description="EF-hand" evidence="7">
    <location>
        <begin position="100"/>
        <end position="135"/>
    </location>
</feature>
<keyword evidence="9" id="KW-1185">Reference proteome</keyword>
<evidence type="ECO:0000259" key="7">
    <source>
        <dbReference type="PROSITE" id="PS50222"/>
    </source>
</evidence>
<dbReference type="SUPFAM" id="SSF81995">
    <property type="entry name" value="beta-sandwich domain of Sec23/24"/>
    <property type="match status" value="1"/>
</dbReference>
<protein>
    <recommendedName>
        <fullName evidence="7">EF-hand domain-containing protein</fullName>
    </recommendedName>
</protein>
<name>A0A9W7ZRS9_9FUNG</name>
<dbReference type="InterPro" id="IPR011992">
    <property type="entry name" value="EF-hand-dom_pair"/>
</dbReference>
<dbReference type="Gene3D" id="1.10.238.10">
    <property type="entry name" value="EF-hand"/>
    <property type="match status" value="1"/>
</dbReference>
<dbReference type="CDD" id="cd16180">
    <property type="entry name" value="EFh_PEF_Group_I"/>
    <property type="match status" value="1"/>
</dbReference>
<dbReference type="GO" id="GO:0048306">
    <property type="term" value="F:calcium-dependent protein binding"/>
    <property type="evidence" value="ECO:0007669"/>
    <property type="project" value="UniProtKB-ARBA"/>
</dbReference>
<sequence length="286" mass="30801">MSYYNPRGNNPGQGPPPPGYGGYGGQPAYGGGGAPPPQQGGYGQPGGYGQNPYGGGAPPPQQGGYGQQPGYGGQSPYGGGGGGGAGYGSQGGSPQVAGVPSREQLYGWFQSVDSDRSGAIDAMELKAALVNGDWSHFSDGTIHLMVTMFDRDRSGTIDFNEFVSLWKYIEEWKKCFRAFDRDGSGSIDRGELANALRAFGFNVSPTVIDILVHKLDCRGRGDINFDNFINACVTVKTLTESFKRLDTDGDGWVNMNYDTVRIYLYTIAYCTYDMVNKTMRLTKLDY</sequence>
<dbReference type="EMBL" id="JANBPU010000442">
    <property type="protein sequence ID" value="KAJ1911495.1"/>
    <property type="molecule type" value="Genomic_DNA"/>
</dbReference>
<dbReference type="InterPro" id="IPR051426">
    <property type="entry name" value="Peflin/Sorcin_CaBP"/>
</dbReference>
<dbReference type="Proteomes" id="UP001150538">
    <property type="component" value="Unassembled WGS sequence"/>
</dbReference>
<feature type="compositionally biased region" description="Gly residues" evidence="6">
    <location>
        <begin position="63"/>
        <end position="91"/>
    </location>
</feature>
<comment type="caution">
    <text evidence="8">The sequence shown here is derived from an EMBL/GenBank/DDBJ whole genome shotgun (WGS) entry which is preliminary data.</text>
</comment>
<keyword evidence="5" id="KW-0106">Calcium</keyword>
<dbReference type="InterPro" id="IPR002048">
    <property type="entry name" value="EF_hand_dom"/>
</dbReference>
<dbReference type="GO" id="GO:0005737">
    <property type="term" value="C:cytoplasm"/>
    <property type="evidence" value="ECO:0007669"/>
    <property type="project" value="UniProtKB-SubCell"/>
</dbReference>
<comment type="subcellular location">
    <subcellularLocation>
        <location evidence="1">Cytoplasm</location>
    </subcellularLocation>
</comment>
<dbReference type="PROSITE" id="PS50222">
    <property type="entry name" value="EF_HAND_2"/>
    <property type="match status" value="2"/>
</dbReference>
<dbReference type="AlphaFoldDB" id="A0A9W7ZRS9"/>
<dbReference type="GO" id="GO:0005509">
    <property type="term" value="F:calcium ion binding"/>
    <property type="evidence" value="ECO:0007669"/>
    <property type="project" value="InterPro"/>
</dbReference>
<evidence type="ECO:0000256" key="2">
    <source>
        <dbReference type="ARBA" id="ARBA00022490"/>
    </source>
</evidence>
<evidence type="ECO:0000313" key="8">
    <source>
        <dbReference type="EMBL" id="KAJ1911495.1"/>
    </source>
</evidence>
<organism evidence="8 9">
    <name type="scientific">Mycoemilia scoparia</name>
    <dbReference type="NCBI Taxonomy" id="417184"/>
    <lineage>
        <taxon>Eukaryota</taxon>
        <taxon>Fungi</taxon>
        <taxon>Fungi incertae sedis</taxon>
        <taxon>Zoopagomycota</taxon>
        <taxon>Kickxellomycotina</taxon>
        <taxon>Kickxellomycetes</taxon>
        <taxon>Kickxellales</taxon>
        <taxon>Kickxellaceae</taxon>
        <taxon>Mycoemilia</taxon>
    </lineage>
</organism>
<gene>
    <name evidence="8" type="ORF">H4219_005922</name>
</gene>
<accession>A0A9W7ZRS9</accession>
<dbReference type="SUPFAM" id="SSF47473">
    <property type="entry name" value="EF-hand"/>
    <property type="match status" value="1"/>
</dbReference>
<keyword evidence="3" id="KW-0479">Metal-binding</keyword>
<reference evidence="8" key="1">
    <citation type="submission" date="2022-07" db="EMBL/GenBank/DDBJ databases">
        <title>Phylogenomic reconstructions and comparative analyses of Kickxellomycotina fungi.</title>
        <authorList>
            <person name="Reynolds N.K."/>
            <person name="Stajich J.E."/>
            <person name="Barry K."/>
            <person name="Grigoriev I.V."/>
            <person name="Crous P."/>
            <person name="Smith M.E."/>
        </authorList>
    </citation>
    <scope>NUCLEOTIDE SEQUENCE</scope>
    <source>
        <strain evidence="8">NBRC 100468</strain>
    </source>
</reference>
<dbReference type="PANTHER" id="PTHR46212:SF3">
    <property type="entry name" value="GH27120P"/>
    <property type="match status" value="1"/>
</dbReference>
<evidence type="ECO:0000256" key="5">
    <source>
        <dbReference type="ARBA" id="ARBA00022837"/>
    </source>
</evidence>
<evidence type="ECO:0000313" key="9">
    <source>
        <dbReference type="Proteomes" id="UP001150538"/>
    </source>
</evidence>